<organism evidence="1 2">
    <name type="scientific">Lentinula edodes</name>
    <name type="common">Shiitake mushroom</name>
    <name type="synonym">Lentinus edodes</name>
    <dbReference type="NCBI Taxonomy" id="5353"/>
    <lineage>
        <taxon>Eukaryota</taxon>
        <taxon>Fungi</taxon>
        <taxon>Dikarya</taxon>
        <taxon>Basidiomycota</taxon>
        <taxon>Agaricomycotina</taxon>
        <taxon>Agaricomycetes</taxon>
        <taxon>Agaricomycetidae</taxon>
        <taxon>Agaricales</taxon>
        <taxon>Marasmiineae</taxon>
        <taxon>Omphalotaceae</taxon>
        <taxon>Lentinula</taxon>
    </lineage>
</organism>
<evidence type="ECO:0000313" key="1">
    <source>
        <dbReference type="EMBL" id="GAW04639.1"/>
    </source>
</evidence>
<dbReference type="EMBL" id="BDGU01000203">
    <property type="protein sequence ID" value="GAW04639.1"/>
    <property type="molecule type" value="Genomic_DNA"/>
</dbReference>
<reference evidence="1 2" key="1">
    <citation type="submission" date="2016-08" db="EMBL/GenBank/DDBJ databases">
        <authorList>
            <consortium name="Lentinula edodes genome sequencing consortium"/>
            <person name="Sakamoto Y."/>
            <person name="Nakade K."/>
            <person name="Sato S."/>
            <person name="Yoshida Y."/>
            <person name="Miyazaki K."/>
            <person name="Natsume S."/>
            <person name="Konno N."/>
        </authorList>
    </citation>
    <scope>NUCLEOTIDE SEQUENCE [LARGE SCALE GENOMIC DNA]</scope>
    <source>
        <strain evidence="1 2">NBRC 111202</strain>
    </source>
</reference>
<proteinExistence type="predicted"/>
<dbReference type="Proteomes" id="UP000188533">
    <property type="component" value="Unassembled WGS sequence"/>
</dbReference>
<dbReference type="AlphaFoldDB" id="A0A1Q3EBX8"/>
<reference evidence="1 2" key="2">
    <citation type="submission" date="2017-02" db="EMBL/GenBank/DDBJ databases">
        <title>A genome survey and senescence transcriptome analysis in Lentinula edodes.</title>
        <authorList>
            <person name="Sakamoto Y."/>
            <person name="Nakade K."/>
            <person name="Sato S."/>
            <person name="Yoshida Y."/>
            <person name="Miyazaki K."/>
            <person name="Natsume S."/>
            <person name="Konno N."/>
        </authorList>
    </citation>
    <scope>NUCLEOTIDE SEQUENCE [LARGE SCALE GENOMIC DNA]</scope>
    <source>
        <strain evidence="1 2">NBRC 111202</strain>
    </source>
</reference>
<evidence type="ECO:0000313" key="2">
    <source>
        <dbReference type="Proteomes" id="UP000188533"/>
    </source>
</evidence>
<protein>
    <submittedName>
        <fullName evidence="1">Uncharacterized protein</fullName>
    </submittedName>
</protein>
<accession>A0A1Q3EBX8</accession>
<name>A0A1Q3EBX8_LENED</name>
<comment type="caution">
    <text evidence="1">The sequence shown here is derived from an EMBL/GenBank/DDBJ whole genome shotgun (WGS) entry which is preliminary data.</text>
</comment>
<sequence>MANTVAPLKFFRQIVRTPPLIRLGCPLSSEVIQVLDVIHSMTRHLSCISSFGERFAIVEPVWARIWQWLAALLKPLDTLTDVQPVVNDLSLDPTSRCMLTVFSFLNSIASPTRATLVELGNFTKKLAAQHNATSNRVPIINAHIKTGQETVLSFAAGV</sequence>
<gene>
    <name evidence="1" type="ORF">LENED_006444</name>
</gene>
<keyword evidence="2" id="KW-1185">Reference proteome</keyword>